<dbReference type="Pfam" id="PF20408">
    <property type="entry name" value="Abhydrolase_11"/>
    <property type="match status" value="1"/>
</dbReference>
<keyword evidence="2" id="KW-0378">Hydrolase</keyword>
<evidence type="ECO:0000313" key="2">
    <source>
        <dbReference type="EMBL" id="QIK75874.1"/>
    </source>
</evidence>
<dbReference type="GO" id="GO:0016787">
    <property type="term" value="F:hydrolase activity"/>
    <property type="evidence" value="ECO:0007669"/>
    <property type="project" value="UniProtKB-KW"/>
</dbReference>
<feature type="domain" description="KANL3/Tex30 alpha/beta hydrolase-like" evidence="1">
    <location>
        <begin position="28"/>
        <end position="208"/>
    </location>
</feature>
<evidence type="ECO:0000313" key="3">
    <source>
        <dbReference type="Proteomes" id="UP000502035"/>
    </source>
</evidence>
<dbReference type="InterPro" id="IPR026555">
    <property type="entry name" value="NSL3/Tex30"/>
</dbReference>
<name>A0A6G7YG45_9ACTN</name>
<dbReference type="PANTHER" id="PTHR13136:SF11">
    <property type="entry name" value="TESTIS-EXPRESSED PROTEIN 30"/>
    <property type="match status" value="1"/>
</dbReference>
<dbReference type="EMBL" id="CP049866">
    <property type="protein sequence ID" value="QIK75874.1"/>
    <property type="molecule type" value="Genomic_DNA"/>
</dbReference>
<dbReference type="Proteomes" id="UP000502035">
    <property type="component" value="Chromosome"/>
</dbReference>
<evidence type="ECO:0000259" key="1">
    <source>
        <dbReference type="Pfam" id="PF20408"/>
    </source>
</evidence>
<protein>
    <submittedName>
        <fullName evidence="2">Hydrolase</fullName>
    </submittedName>
</protein>
<dbReference type="PANTHER" id="PTHR13136">
    <property type="entry name" value="TESTIS DEVELOPMENT PROTEIN PRTD"/>
    <property type="match status" value="1"/>
</dbReference>
<keyword evidence="3" id="KW-1185">Reference proteome</keyword>
<dbReference type="AlphaFoldDB" id="A0A6G7YG45"/>
<dbReference type="InterPro" id="IPR046879">
    <property type="entry name" value="KANL3/Tex30_Abhydrolase"/>
</dbReference>
<organism evidence="2 3">
    <name type="scientific">Nocardioides piscis</name>
    <dbReference type="NCBI Taxonomy" id="2714938"/>
    <lineage>
        <taxon>Bacteria</taxon>
        <taxon>Bacillati</taxon>
        <taxon>Actinomycetota</taxon>
        <taxon>Actinomycetes</taxon>
        <taxon>Propionibacteriales</taxon>
        <taxon>Nocardioidaceae</taxon>
        <taxon>Nocardioides</taxon>
    </lineage>
</organism>
<accession>A0A6G7YG45</accession>
<gene>
    <name evidence="2" type="ORF">G7071_10895</name>
</gene>
<sequence length="217" mass="22685">MRKAEVRSINTPYGEGRLHVRRATSPVATLLLSHGAGRGIDAPDLEALAQALPGNGVSVMLFEQPWHVAGRKIATPPATLDAGLTAAADAMRGRTPLVVGGRSAGARSGARCAKSLGARGVLALSFPLHPPGRPEKSRVEELRSAGLPILVVQGERDAMGRPDEFPDDVAGLDLTVIPEADHGLKVPKRAEISQAEALGIVVESTLEWLVRDIAGVG</sequence>
<dbReference type="KEGG" id="npi:G7071_10895"/>
<dbReference type="Gene3D" id="3.40.50.1820">
    <property type="entry name" value="alpha/beta hydrolase"/>
    <property type="match status" value="1"/>
</dbReference>
<proteinExistence type="predicted"/>
<reference evidence="2 3" key="1">
    <citation type="submission" date="2020-03" db="EMBL/GenBank/DDBJ databases">
        <title>Nocardioides sp. nov., isolated from fish.</title>
        <authorList>
            <person name="Hyun D.-W."/>
            <person name="Bae J.-W."/>
        </authorList>
    </citation>
    <scope>NUCLEOTIDE SEQUENCE [LARGE SCALE GENOMIC DNA]</scope>
    <source>
        <strain evidence="2 3">HDW12A</strain>
    </source>
</reference>
<dbReference type="SUPFAM" id="SSF53474">
    <property type="entry name" value="alpha/beta-Hydrolases"/>
    <property type="match status" value="1"/>
</dbReference>
<dbReference type="InterPro" id="IPR029058">
    <property type="entry name" value="AB_hydrolase_fold"/>
</dbReference>
<dbReference type="RefSeq" id="WP_166318456.1">
    <property type="nucleotide sequence ID" value="NZ_CP049866.1"/>
</dbReference>